<dbReference type="AlphaFoldDB" id="A0A397QY30"/>
<dbReference type="OrthoDB" id="160982at2"/>
<proteinExistence type="predicted"/>
<name>A0A397QY30_9MOLU</name>
<organism evidence="1 2">
    <name type="scientific">Anaeroplasma bactoclasticum</name>
    <dbReference type="NCBI Taxonomy" id="2088"/>
    <lineage>
        <taxon>Bacteria</taxon>
        <taxon>Bacillati</taxon>
        <taxon>Mycoplasmatota</taxon>
        <taxon>Mollicutes</taxon>
        <taxon>Anaeroplasmatales</taxon>
        <taxon>Anaeroplasmataceae</taxon>
        <taxon>Anaeroplasma</taxon>
    </lineage>
</organism>
<sequence>MINSDSTRFNSLYCNLSENERSLFKDITIKMLKVNFLLRTTDNDKYMFIINHKELLTLFFEYMNFDFIIREDKELAYIKSNDDSLINRINKNETLCLLVLRLLYQERIDEVSLSDEIEVTIKELQDKLFSVGFENQVNDRVKRSALYEMLKTFRQHNIIYYSGDLALDNTVIVIYPSIEVAMDFRQMDEIVTRLESLKGGDDSDD</sequence>
<dbReference type="Proteomes" id="UP000266506">
    <property type="component" value="Unassembled WGS sequence"/>
</dbReference>
<reference evidence="1 2" key="1">
    <citation type="submission" date="2018-08" db="EMBL/GenBank/DDBJ databases">
        <title>Genomic Encyclopedia of Archaeal and Bacterial Type Strains, Phase II (KMG-II): from individual species to whole genera.</title>
        <authorList>
            <person name="Goeker M."/>
        </authorList>
    </citation>
    <scope>NUCLEOTIDE SEQUENCE [LARGE SCALE GENOMIC DNA]</scope>
    <source>
        <strain evidence="1 2">ATCC 27112</strain>
    </source>
</reference>
<accession>A0A397QY30</accession>
<evidence type="ECO:0000313" key="1">
    <source>
        <dbReference type="EMBL" id="RIA64815.1"/>
    </source>
</evidence>
<dbReference type="InParanoid" id="A0A397QY30"/>
<dbReference type="InterPro" id="IPR025449">
    <property type="entry name" value="JetB"/>
</dbReference>
<evidence type="ECO:0000313" key="2">
    <source>
        <dbReference type="Proteomes" id="UP000266506"/>
    </source>
</evidence>
<gene>
    <name evidence="1" type="ORF">EI71_01865</name>
</gene>
<comment type="caution">
    <text evidence="1">The sequence shown here is derived from an EMBL/GenBank/DDBJ whole genome shotgun (WGS) entry which is preliminary data.</text>
</comment>
<keyword evidence="2" id="KW-1185">Reference proteome</keyword>
<dbReference type="EMBL" id="QXEV01000036">
    <property type="protein sequence ID" value="RIA64815.1"/>
    <property type="molecule type" value="Genomic_DNA"/>
</dbReference>
<dbReference type="RefSeq" id="WP_119016928.1">
    <property type="nucleotide sequence ID" value="NZ_QXEV01000036.1"/>
</dbReference>
<protein>
    <submittedName>
        <fullName evidence="1">Uncharacterized protein DUF4194</fullName>
    </submittedName>
</protein>
<dbReference type="Pfam" id="PF13835">
    <property type="entry name" value="DUF4194"/>
    <property type="match status" value="1"/>
</dbReference>